<evidence type="ECO:0000313" key="1">
    <source>
        <dbReference type="EMBL" id="MPC43925.1"/>
    </source>
</evidence>
<proteinExistence type="predicted"/>
<dbReference type="Proteomes" id="UP000324222">
    <property type="component" value="Unassembled WGS sequence"/>
</dbReference>
<comment type="caution">
    <text evidence="1">The sequence shown here is derived from an EMBL/GenBank/DDBJ whole genome shotgun (WGS) entry which is preliminary data.</text>
</comment>
<gene>
    <name evidence="1" type="ORF">E2C01_037582</name>
</gene>
<organism evidence="1 2">
    <name type="scientific">Portunus trituberculatus</name>
    <name type="common">Swimming crab</name>
    <name type="synonym">Neptunus trituberculatus</name>
    <dbReference type="NCBI Taxonomy" id="210409"/>
    <lineage>
        <taxon>Eukaryota</taxon>
        <taxon>Metazoa</taxon>
        <taxon>Ecdysozoa</taxon>
        <taxon>Arthropoda</taxon>
        <taxon>Crustacea</taxon>
        <taxon>Multicrustacea</taxon>
        <taxon>Malacostraca</taxon>
        <taxon>Eumalacostraca</taxon>
        <taxon>Eucarida</taxon>
        <taxon>Decapoda</taxon>
        <taxon>Pleocyemata</taxon>
        <taxon>Brachyura</taxon>
        <taxon>Eubrachyura</taxon>
        <taxon>Portunoidea</taxon>
        <taxon>Portunidae</taxon>
        <taxon>Portuninae</taxon>
        <taxon>Portunus</taxon>
    </lineage>
</organism>
<dbReference type="AlphaFoldDB" id="A0A5B7FEF9"/>
<evidence type="ECO:0000313" key="2">
    <source>
        <dbReference type="Proteomes" id="UP000324222"/>
    </source>
</evidence>
<name>A0A5B7FEF9_PORTR</name>
<accession>A0A5B7FEF9</accession>
<dbReference type="EMBL" id="VSRR010006048">
    <property type="protein sequence ID" value="MPC43925.1"/>
    <property type="molecule type" value="Genomic_DNA"/>
</dbReference>
<sequence length="59" mass="6277">MQAPACQLPPPRSGAQCALPQAWATVALTGHPHHLPSCVWHRPSQVPSTKISNVICVSL</sequence>
<reference evidence="1" key="1">
    <citation type="submission" date="2019-05" db="EMBL/GenBank/DDBJ databases">
        <title>Another draft genome of Portunus trituberculatus and its Hox gene families provides insights of decapod evolution.</title>
        <authorList>
            <person name="Jeong J.-H."/>
            <person name="Song I."/>
            <person name="Kim S."/>
            <person name="Choi T."/>
            <person name="Kim D."/>
            <person name="Ryu S."/>
            <person name="Kim W."/>
        </authorList>
    </citation>
    <scope>NUCLEOTIDE SEQUENCE [LARGE SCALE GENOMIC DNA]</scope>
    <source>
        <tissue evidence="1">Muscle</tissue>
    </source>
</reference>
<keyword evidence="2" id="KW-1185">Reference proteome</keyword>
<protein>
    <submittedName>
        <fullName evidence="1">Uncharacterized protein</fullName>
    </submittedName>
</protein>